<dbReference type="Proteomes" id="UP000011185">
    <property type="component" value="Unassembled WGS sequence"/>
</dbReference>
<dbReference type="OMA" id="IKYYFNE"/>
<dbReference type="InParanoid" id="L7JSJ1"/>
<dbReference type="HOGENOM" id="CLU_138075_0_0_1"/>
<evidence type="ECO:0000313" key="1">
    <source>
        <dbReference type="EMBL" id="ELQ74453.1"/>
    </source>
</evidence>
<dbReference type="VEuPathDB" id="MicrosporidiaDB:THOM_2632"/>
<dbReference type="EMBL" id="JH994040">
    <property type="protein sequence ID" value="ELQ74453.1"/>
    <property type="molecule type" value="Genomic_DNA"/>
</dbReference>
<name>L7JSJ1_TRAHO</name>
<accession>L7JSJ1</accession>
<gene>
    <name evidence="1" type="ORF">THOM_2632</name>
</gene>
<protein>
    <submittedName>
        <fullName evidence="1">Uncharacterized protein</fullName>
    </submittedName>
</protein>
<evidence type="ECO:0000313" key="2">
    <source>
        <dbReference type="Proteomes" id="UP000011185"/>
    </source>
</evidence>
<reference evidence="1 2" key="1">
    <citation type="journal article" date="2012" name="PLoS Pathog.">
        <title>The genome of the obligate intracellular parasite Trachipleistophora hominis: new insights into microsporidian genome dynamics and reductive evolution.</title>
        <authorList>
            <person name="Heinz E."/>
            <person name="Williams T.A."/>
            <person name="Nakjang S."/>
            <person name="Noel C.J."/>
            <person name="Swan D.C."/>
            <person name="Goldberg A.V."/>
            <person name="Harris S.R."/>
            <person name="Weinmaier T."/>
            <person name="Markert S."/>
            <person name="Becher D."/>
            <person name="Bernhardt J."/>
            <person name="Dagan T."/>
            <person name="Hacker C."/>
            <person name="Lucocq J.M."/>
            <person name="Schweder T."/>
            <person name="Rattei T."/>
            <person name="Hall N."/>
            <person name="Hirt R.P."/>
            <person name="Embley T.M."/>
        </authorList>
    </citation>
    <scope>NUCLEOTIDE SEQUENCE [LARGE SCALE GENOMIC DNA]</scope>
</reference>
<keyword evidence="2" id="KW-1185">Reference proteome</keyword>
<dbReference type="AlphaFoldDB" id="L7JSJ1"/>
<proteinExistence type="predicted"/>
<organism evidence="1 2">
    <name type="scientific">Trachipleistophora hominis</name>
    <name type="common">Microsporidian parasite</name>
    <dbReference type="NCBI Taxonomy" id="72359"/>
    <lineage>
        <taxon>Eukaryota</taxon>
        <taxon>Fungi</taxon>
        <taxon>Fungi incertae sedis</taxon>
        <taxon>Microsporidia</taxon>
        <taxon>Pleistophoridae</taxon>
        <taxon>Trachipleistophora</taxon>
    </lineage>
</organism>
<sequence>MFTLPMILVIDVYDVPAAKIIQFIYDTKMFREIEQRNDASDDESNAIFQYLNKMRTREPTNFFVRGESFSKRVLDKIKYYFDEICEVQGTILRITDRKKREIRFYDIVRDEREIINFVRIKDDLREQADELGTSRTIKPYLDAQEDEVVLFPSDEE</sequence>
<dbReference type="OrthoDB" id="2190490at2759"/>